<comment type="caution">
    <text evidence="4">The sequence shown here is derived from an EMBL/GenBank/DDBJ whole genome shotgun (WGS) entry which is preliminary data.</text>
</comment>
<evidence type="ECO:0000259" key="3">
    <source>
        <dbReference type="Pfam" id="PF01370"/>
    </source>
</evidence>
<gene>
    <name evidence="4" type="ORF">A1507_16385</name>
</gene>
<comment type="pathway">
    <text evidence="1">Bacterial outer membrane biogenesis; LPS O-antigen biosynthesis.</text>
</comment>
<evidence type="ECO:0000313" key="5">
    <source>
        <dbReference type="Proteomes" id="UP000077857"/>
    </source>
</evidence>
<dbReference type="Pfam" id="PF01370">
    <property type="entry name" value="Epimerase"/>
    <property type="match status" value="1"/>
</dbReference>
<dbReference type="AlphaFoldDB" id="A0A177N7L6"/>
<dbReference type="SUPFAM" id="SSF51735">
    <property type="entry name" value="NAD(P)-binding Rossmann-fold domains"/>
    <property type="match status" value="1"/>
</dbReference>
<proteinExistence type="inferred from homology"/>
<dbReference type="Proteomes" id="UP000077857">
    <property type="component" value="Unassembled WGS sequence"/>
</dbReference>
<organism evidence="4 5">
    <name type="scientific">Methylomonas koyamae</name>
    <dbReference type="NCBI Taxonomy" id="702114"/>
    <lineage>
        <taxon>Bacteria</taxon>
        <taxon>Pseudomonadati</taxon>
        <taxon>Pseudomonadota</taxon>
        <taxon>Gammaproteobacteria</taxon>
        <taxon>Methylococcales</taxon>
        <taxon>Methylococcaceae</taxon>
        <taxon>Methylomonas</taxon>
    </lineage>
</organism>
<dbReference type="EMBL" id="LUUJ01000095">
    <property type="protein sequence ID" value="OAI13862.1"/>
    <property type="molecule type" value="Genomic_DNA"/>
</dbReference>
<evidence type="ECO:0000313" key="4">
    <source>
        <dbReference type="EMBL" id="OAI13862.1"/>
    </source>
</evidence>
<protein>
    <recommendedName>
        <fullName evidence="3">NAD-dependent epimerase/dehydratase domain-containing protein</fullName>
    </recommendedName>
</protein>
<dbReference type="InterPro" id="IPR001509">
    <property type="entry name" value="Epimerase_deHydtase"/>
</dbReference>
<evidence type="ECO:0000256" key="2">
    <source>
        <dbReference type="ARBA" id="ARBA00007637"/>
    </source>
</evidence>
<name>A0A177N7L6_9GAMM</name>
<comment type="similarity">
    <text evidence="2">Belongs to the NAD(P)-dependent epimerase/dehydratase family.</text>
</comment>
<sequence length="302" mass="32475">MRIAVTGADGFIGRYLLPVLLAQGHQVAAVSRRAGHLPQPGLSWLQADLLDAGQVRQAMAEAEAECLIHLAWFVEHGRFWTAAENFAWCDATAALLAAFNEFGGKRAVLAGTCAEYDWNYGYCVEGKTPTVPATLYGKCKDAARQFSEHFCRDNGIEWVWGRIFTPYGPGEPAGRFVPSVLSAMGRGEVLKCSHGRQFRDFLHASDVAAAFAHLAANTPATGAFNIASGEPVRLADIVAICAGLFEAKPAVEFGAVPVAEYDPLMLVGCADKLAATGWAARISIRDGLADYRIKINELKGSE</sequence>
<evidence type="ECO:0000256" key="1">
    <source>
        <dbReference type="ARBA" id="ARBA00005125"/>
    </source>
</evidence>
<dbReference type="PANTHER" id="PTHR43000">
    <property type="entry name" value="DTDP-D-GLUCOSE 4,6-DEHYDRATASE-RELATED"/>
    <property type="match status" value="1"/>
</dbReference>
<dbReference type="InterPro" id="IPR036291">
    <property type="entry name" value="NAD(P)-bd_dom_sf"/>
</dbReference>
<dbReference type="OrthoDB" id="9795415at2"/>
<reference evidence="4 5" key="1">
    <citation type="submission" date="2016-03" db="EMBL/GenBank/DDBJ databases">
        <authorList>
            <person name="Ploux O."/>
        </authorList>
    </citation>
    <scope>NUCLEOTIDE SEQUENCE [LARGE SCALE GENOMIC DNA]</scope>
    <source>
        <strain evidence="4 5">R-45378</strain>
    </source>
</reference>
<feature type="domain" description="NAD-dependent epimerase/dehydratase" evidence="3">
    <location>
        <begin position="3"/>
        <end position="227"/>
    </location>
</feature>
<accession>A0A177N7L6</accession>
<dbReference type="Gene3D" id="3.40.50.720">
    <property type="entry name" value="NAD(P)-binding Rossmann-like Domain"/>
    <property type="match status" value="1"/>
</dbReference>
<dbReference type="RefSeq" id="WP_064041300.1">
    <property type="nucleotide sequence ID" value="NZ_LUUJ01000095.1"/>
</dbReference>